<dbReference type="GO" id="GO:0051539">
    <property type="term" value="F:4 iron, 4 sulfur cluster binding"/>
    <property type="evidence" value="ECO:0007669"/>
    <property type="project" value="UniProtKB-KW"/>
</dbReference>
<name>A0A7H9BS45_PARPN</name>
<keyword evidence="7 12" id="KW-0663">Pyridoxal phosphate</keyword>
<evidence type="ECO:0000259" key="14">
    <source>
        <dbReference type="PROSITE" id="PS51918"/>
    </source>
</evidence>
<dbReference type="InterPro" id="IPR025895">
    <property type="entry name" value="LAM_C_dom"/>
</dbReference>
<keyword evidence="4 11" id="KW-0004">4Fe-4S</keyword>
<comment type="similarity">
    <text evidence="3">Belongs to the radical SAM superfamily. KamA family.</text>
</comment>
<accession>A0A7H9BS45</accession>
<comment type="cofactor">
    <cofactor evidence="2">
        <name>[4Fe-4S] cluster</name>
        <dbReference type="ChEBI" id="CHEBI:49883"/>
    </cofactor>
</comment>
<dbReference type="EMBL" id="CP058689">
    <property type="protein sequence ID" value="QLH13853.1"/>
    <property type="molecule type" value="Genomic_DNA"/>
</dbReference>
<feature type="modified residue" description="N6-(pyridoxal phosphate)lysine" evidence="12">
    <location>
        <position position="339"/>
    </location>
</feature>
<comment type="cofactor">
    <cofactor evidence="1 12">
        <name>pyridoxal 5'-phosphate</name>
        <dbReference type="ChEBI" id="CHEBI:597326"/>
    </cofactor>
</comment>
<gene>
    <name evidence="15" type="ORF">HYQ43_06240</name>
</gene>
<dbReference type="Pfam" id="PF04055">
    <property type="entry name" value="Radical_SAM"/>
    <property type="match status" value="1"/>
</dbReference>
<dbReference type="InterPro" id="IPR003739">
    <property type="entry name" value="Lys_aminomutase/Glu_NH3_mut"/>
</dbReference>
<dbReference type="CDD" id="cd01335">
    <property type="entry name" value="Radical_SAM"/>
    <property type="match status" value="1"/>
</dbReference>
<dbReference type="SFLD" id="SFLDG01070">
    <property type="entry name" value="PLP-dependent"/>
    <property type="match status" value="1"/>
</dbReference>
<keyword evidence="5" id="KW-0949">S-adenosyl-L-methionine</keyword>
<evidence type="ECO:0000313" key="16">
    <source>
        <dbReference type="Proteomes" id="UP000509322"/>
    </source>
</evidence>
<reference evidence="15 16" key="1">
    <citation type="submission" date="2020-07" db="EMBL/GenBank/DDBJ databases">
        <title>The complete genome of Paracoccus pantotrophus ACCC 10489.</title>
        <authorList>
            <person name="Si Y."/>
        </authorList>
    </citation>
    <scope>NUCLEOTIDE SEQUENCE [LARGE SCALE GENOMIC DNA]</scope>
    <source>
        <strain evidence="15 16">ACCC10489</strain>
    </source>
</reference>
<dbReference type="PIRSF" id="PIRSF004911">
    <property type="entry name" value="DUF160"/>
    <property type="match status" value="1"/>
</dbReference>
<evidence type="ECO:0000256" key="3">
    <source>
        <dbReference type="ARBA" id="ARBA00008703"/>
    </source>
</evidence>
<dbReference type="InterPro" id="IPR013785">
    <property type="entry name" value="Aldolase_TIM"/>
</dbReference>
<organism evidence="15 16">
    <name type="scientific">Paracoccus pantotrophus</name>
    <name type="common">Thiosphaera pantotropha</name>
    <dbReference type="NCBI Taxonomy" id="82367"/>
    <lineage>
        <taxon>Bacteria</taxon>
        <taxon>Pseudomonadati</taxon>
        <taxon>Pseudomonadota</taxon>
        <taxon>Alphaproteobacteria</taxon>
        <taxon>Rhodobacterales</taxon>
        <taxon>Paracoccaceae</taxon>
        <taxon>Paracoccus</taxon>
    </lineage>
</organism>
<evidence type="ECO:0000256" key="8">
    <source>
        <dbReference type="ARBA" id="ARBA00023004"/>
    </source>
</evidence>
<dbReference type="Proteomes" id="UP000509322">
    <property type="component" value="Chromosome 1"/>
</dbReference>
<keyword evidence="9 11" id="KW-0411">Iron-sulfur</keyword>
<evidence type="ECO:0000256" key="1">
    <source>
        <dbReference type="ARBA" id="ARBA00001933"/>
    </source>
</evidence>
<proteinExistence type="inferred from homology"/>
<evidence type="ECO:0000256" key="2">
    <source>
        <dbReference type="ARBA" id="ARBA00001966"/>
    </source>
</evidence>
<dbReference type="SUPFAM" id="SSF102114">
    <property type="entry name" value="Radical SAM enzymes"/>
    <property type="match status" value="1"/>
</dbReference>
<dbReference type="InterPro" id="IPR007197">
    <property type="entry name" value="rSAM"/>
</dbReference>
<dbReference type="AlphaFoldDB" id="A0A7H9BS45"/>
<dbReference type="Pfam" id="PF12544">
    <property type="entry name" value="LAM_C"/>
    <property type="match status" value="1"/>
</dbReference>
<evidence type="ECO:0000256" key="13">
    <source>
        <dbReference type="SAM" id="MobiDB-lite"/>
    </source>
</evidence>
<evidence type="ECO:0000256" key="10">
    <source>
        <dbReference type="ARBA" id="ARBA00023235"/>
    </source>
</evidence>
<dbReference type="NCBIfam" id="TIGR00238">
    <property type="entry name" value="KamA family radical SAM protein"/>
    <property type="match status" value="1"/>
</dbReference>
<evidence type="ECO:0000256" key="7">
    <source>
        <dbReference type="ARBA" id="ARBA00022898"/>
    </source>
</evidence>
<evidence type="ECO:0000256" key="4">
    <source>
        <dbReference type="ARBA" id="ARBA00022485"/>
    </source>
</evidence>
<evidence type="ECO:0000256" key="5">
    <source>
        <dbReference type="ARBA" id="ARBA00022691"/>
    </source>
</evidence>
<feature type="region of interest" description="Disordered" evidence="13">
    <location>
        <begin position="1"/>
        <end position="28"/>
    </location>
</feature>
<evidence type="ECO:0000256" key="9">
    <source>
        <dbReference type="ARBA" id="ARBA00023014"/>
    </source>
</evidence>
<dbReference type="PANTHER" id="PTHR30538">
    <property type="entry name" value="LYSINE 2,3-AMINOMUTASE-RELATED"/>
    <property type="match status" value="1"/>
</dbReference>
<dbReference type="InterPro" id="IPR058240">
    <property type="entry name" value="rSAM_sf"/>
</dbReference>
<feature type="binding site" evidence="11">
    <location>
        <position position="134"/>
    </location>
    <ligand>
        <name>[4Fe-4S] cluster</name>
        <dbReference type="ChEBI" id="CHEBI:49883"/>
        <note>4Fe-4S-S-AdoMet</note>
    </ligand>
</feature>
<dbReference type="Gene3D" id="3.20.20.70">
    <property type="entry name" value="Aldolase class I"/>
    <property type="match status" value="1"/>
</dbReference>
<dbReference type="GO" id="GO:0016853">
    <property type="term" value="F:isomerase activity"/>
    <property type="evidence" value="ECO:0007669"/>
    <property type="project" value="UniProtKB-KW"/>
</dbReference>
<keyword evidence="8" id="KW-0408">Iron</keyword>
<feature type="binding site" evidence="11">
    <location>
        <position position="127"/>
    </location>
    <ligand>
        <name>[4Fe-4S] cluster</name>
        <dbReference type="ChEBI" id="CHEBI:49883"/>
        <note>4Fe-4S-S-AdoMet</note>
    </ligand>
</feature>
<dbReference type="InterPro" id="IPR022447">
    <property type="entry name" value="Lys_aminomutase-rel"/>
</dbReference>
<evidence type="ECO:0000313" key="15">
    <source>
        <dbReference type="EMBL" id="QLH13853.1"/>
    </source>
</evidence>
<dbReference type="GO" id="GO:0046872">
    <property type="term" value="F:metal ion binding"/>
    <property type="evidence" value="ECO:0007669"/>
    <property type="project" value="UniProtKB-KW"/>
</dbReference>
<dbReference type="PROSITE" id="PS51918">
    <property type="entry name" value="RADICAL_SAM"/>
    <property type="match status" value="1"/>
</dbReference>
<feature type="domain" description="Radical SAM core" evidence="14">
    <location>
        <begin position="113"/>
        <end position="324"/>
    </location>
</feature>
<dbReference type="PANTHER" id="PTHR30538:SF1">
    <property type="entry name" value="L-LYSINE 2,3-AMINOMUTASE"/>
    <property type="match status" value="1"/>
</dbReference>
<keyword evidence="6 11" id="KW-0479">Metal-binding</keyword>
<evidence type="ECO:0000256" key="6">
    <source>
        <dbReference type="ARBA" id="ARBA00022723"/>
    </source>
</evidence>
<dbReference type="NCBIfam" id="TIGR03822">
    <property type="entry name" value="AblA_like_2"/>
    <property type="match status" value="1"/>
</dbReference>
<feature type="binding site" evidence="11">
    <location>
        <position position="131"/>
    </location>
    <ligand>
        <name>[4Fe-4S] cluster</name>
        <dbReference type="ChEBI" id="CHEBI:49883"/>
        <note>4Fe-4S-S-AdoMet</note>
    </ligand>
</feature>
<protein>
    <submittedName>
        <fullName evidence="15">Lysine-2,3-aminomutase-like protein</fullName>
    </submittedName>
</protein>
<evidence type="ECO:0000256" key="11">
    <source>
        <dbReference type="PIRSR" id="PIRSR004911-1"/>
    </source>
</evidence>
<dbReference type="SFLD" id="SFLDS00029">
    <property type="entry name" value="Radical_SAM"/>
    <property type="match status" value="1"/>
</dbReference>
<keyword evidence="10" id="KW-0413">Isomerase</keyword>
<evidence type="ECO:0000256" key="12">
    <source>
        <dbReference type="PIRSR" id="PIRSR603739-50"/>
    </source>
</evidence>
<sequence length="377" mass="40939">MRQGPLLPRPARGSINRPSLSPQEAALSQRPITTVPALVEAGLADAAQAEALDAVAAEFRIRISPAMRQAMQAPGDGVAAQFLPDARELRIRPEELADPIGDDAHSPTPGLTHRYPDRVILHVTRTCEVYCRFCFRREVVGEEGTLPEPQLAAALDYIARTPAIREVILTGGDPMVLSARRIAALMARLEAIAHVDVVRFHTRVPVVAPGRIDAAMLAALRPARLAVWVVIHTNHAQELTEAARAALARLADAGIPLLSQTVLLRGVNADPKVLAELFRALIRNRVKPYYLHHCDLARGTGHFRTSIAEGQAIMAALRGRLSGTCLPTYVLDLPGGHGKVPLGPDHVRPTAPGRYAIRDWRGRLHEYRDPEGGDACD</sequence>